<accession>A0A9D1S575</accession>
<evidence type="ECO:0000313" key="4">
    <source>
        <dbReference type="Proteomes" id="UP000824123"/>
    </source>
</evidence>
<dbReference type="InterPro" id="IPR011042">
    <property type="entry name" value="6-blade_b-propeller_TolB-like"/>
</dbReference>
<keyword evidence="2" id="KW-0472">Membrane</keyword>
<sequence length="625" mass="68464">MQQKKQNEVTTAKKYAEYRRAKEQARKKKRPRPRAPKWLKNPLTWAALTAVVAVAAFGVVYFVNRSRVVEPASGIPGYYSMAQTIMGGGVEGAALSDVRVAVDGDDTVITLQFDGGLPAYSVSALSDPARVIVSMRALSGWEHSSTLSSDGQSLVLGMFRNEASEAGVTELYFQTTRQIGYQISEQGQELVLRLRALDETAETGYYVTLGAYEAYCAGLFDAGDMTPVLCADGASVALISTRYDTRVEAEAFAQTLDASLSEALPGVTSSVVQLSGNEAPPLSDAAERATLSAAEVYRPYTGQAEPWLWTTNARLLEWMPDMKRALFTRQTAALSDDEGEYCELWLYDQAGKGQRLLDVEFRTITEARFAHAGDALAFVEATDSEYLLYYYSLTGGNFVSLGDLVGGNTYGFDFALDGSLYLVGGVYEPRLTRWDPTVFGDSTRMLEDMEGLIGSLSMGSSEWSPNTLYMSDGETSTYEFDMSTGERRYLTEGGEFEMSPDRRYLVLMEYDESIPVDTYTGLKLRDLSTGQETPIYSGEAIGDVCWSSGGARVYFLTYNEDAATSEAFPSVLHVYDLESGQAQALGLINTLDIGMGANDAEISFVTSYQNAAGRYQWATYRVNVG</sequence>
<dbReference type="AlphaFoldDB" id="A0A9D1S575"/>
<evidence type="ECO:0000256" key="1">
    <source>
        <dbReference type="SAM" id="MobiDB-lite"/>
    </source>
</evidence>
<reference evidence="3" key="2">
    <citation type="journal article" date="2021" name="PeerJ">
        <title>Extensive microbial diversity within the chicken gut microbiome revealed by metagenomics and culture.</title>
        <authorList>
            <person name="Gilroy R."/>
            <person name="Ravi A."/>
            <person name="Getino M."/>
            <person name="Pursley I."/>
            <person name="Horton D.L."/>
            <person name="Alikhan N.F."/>
            <person name="Baker D."/>
            <person name="Gharbi K."/>
            <person name="Hall N."/>
            <person name="Watson M."/>
            <person name="Adriaenssens E.M."/>
            <person name="Foster-Nyarko E."/>
            <person name="Jarju S."/>
            <person name="Secka A."/>
            <person name="Antonio M."/>
            <person name="Oren A."/>
            <person name="Chaudhuri R.R."/>
            <person name="La Ragione R."/>
            <person name="Hildebrand F."/>
            <person name="Pallen M.J."/>
        </authorList>
    </citation>
    <scope>NUCLEOTIDE SEQUENCE</scope>
    <source>
        <strain evidence="3">ChiSxjej2B14-8506</strain>
    </source>
</reference>
<comment type="caution">
    <text evidence="3">The sequence shown here is derived from an EMBL/GenBank/DDBJ whole genome shotgun (WGS) entry which is preliminary data.</text>
</comment>
<feature type="transmembrane region" description="Helical" evidence="2">
    <location>
        <begin position="42"/>
        <end position="63"/>
    </location>
</feature>
<feature type="region of interest" description="Disordered" evidence="1">
    <location>
        <begin position="1"/>
        <end position="36"/>
    </location>
</feature>
<dbReference type="Proteomes" id="UP000824123">
    <property type="component" value="Unassembled WGS sequence"/>
</dbReference>
<feature type="compositionally biased region" description="Basic residues" evidence="1">
    <location>
        <begin position="25"/>
        <end position="36"/>
    </location>
</feature>
<evidence type="ECO:0000313" key="3">
    <source>
        <dbReference type="EMBL" id="HIU47390.1"/>
    </source>
</evidence>
<name>A0A9D1S575_9FIRM</name>
<dbReference type="Gene3D" id="2.120.10.30">
    <property type="entry name" value="TolB, C-terminal domain"/>
    <property type="match status" value="1"/>
</dbReference>
<gene>
    <name evidence="3" type="ORF">IAC59_09080</name>
</gene>
<feature type="compositionally biased region" description="Basic and acidic residues" evidence="1">
    <location>
        <begin position="14"/>
        <end position="24"/>
    </location>
</feature>
<reference evidence="3" key="1">
    <citation type="submission" date="2020-10" db="EMBL/GenBank/DDBJ databases">
        <authorList>
            <person name="Gilroy R."/>
        </authorList>
    </citation>
    <scope>NUCLEOTIDE SEQUENCE</scope>
    <source>
        <strain evidence="3">ChiSxjej2B14-8506</strain>
    </source>
</reference>
<protein>
    <submittedName>
        <fullName evidence="3">Uncharacterized protein</fullName>
    </submittedName>
</protein>
<organism evidence="3 4">
    <name type="scientific">Candidatus Fimadaptatus faecigallinarum</name>
    <dbReference type="NCBI Taxonomy" id="2840814"/>
    <lineage>
        <taxon>Bacteria</taxon>
        <taxon>Bacillati</taxon>
        <taxon>Bacillota</taxon>
        <taxon>Clostridia</taxon>
        <taxon>Eubacteriales</taxon>
        <taxon>Candidatus Fimadaptatus</taxon>
    </lineage>
</organism>
<evidence type="ECO:0000256" key="2">
    <source>
        <dbReference type="SAM" id="Phobius"/>
    </source>
</evidence>
<keyword evidence="2" id="KW-0812">Transmembrane</keyword>
<keyword evidence="2" id="KW-1133">Transmembrane helix</keyword>
<dbReference type="SUPFAM" id="SSF69304">
    <property type="entry name" value="Tricorn protease N-terminal domain"/>
    <property type="match status" value="1"/>
</dbReference>
<proteinExistence type="predicted"/>
<feature type="compositionally biased region" description="Polar residues" evidence="1">
    <location>
        <begin position="1"/>
        <end position="10"/>
    </location>
</feature>
<dbReference type="EMBL" id="DVNK01000053">
    <property type="protein sequence ID" value="HIU47390.1"/>
    <property type="molecule type" value="Genomic_DNA"/>
</dbReference>